<keyword evidence="2" id="KW-0238">DNA-binding</keyword>
<evidence type="ECO:0000313" key="6">
    <source>
        <dbReference type="Proteomes" id="UP000535543"/>
    </source>
</evidence>
<dbReference type="PRINTS" id="PR00038">
    <property type="entry name" value="HTHLUXR"/>
</dbReference>
<proteinExistence type="predicted"/>
<dbReference type="GO" id="GO:0006355">
    <property type="term" value="P:regulation of DNA-templated transcription"/>
    <property type="evidence" value="ECO:0007669"/>
    <property type="project" value="InterPro"/>
</dbReference>
<dbReference type="Proteomes" id="UP000535543">
    <property type="component" value="Unassembled WGS sequence"/>
</dbReference>
<dbReference type="InterPro" id="IPR036388">
    <property type="entry name" value="WH-like_DNA-bd_sf"/>
</dbReference>
<dbReference type="Pfam" id="PF00196">
    <property type="entry name" value="GerE"/>
    <property type="match status" value="1"/>
</dbReference>
<dbReference type="EMBL" id="VCQU01000007">
    <property type="protein sequence ID" value="NMN97397.1"/>
    <property type="molecule type" value="Genomic_DNA"/>
</dbReference>
<evidence type="ECO:0000256" key="2">
    <source>
        <dbReference type="ARBA" id="ARBA00023125"/>
    </source>
</evidence>
<dbReference type="RefSeq" id="WP_169590229.1">
    <property type="nucleotide sequence ID" value="NZ_VCQU01000007.1"/>
</dbReference>
<gene>
    <name evidence="5" type="ORF">FGL95_20380</name>
</gene>
<accession>A0A848KP15</accession>
<keyword evidence="3" id="KW-0804">Transcription</keyword>
<keyword evidence="1" id="KW-0805">Transcription regulation</keyword>
<dbReference type="PANTHER" id="PTHR44688">
    <property type="entry name" value="DNA-BINDING TRANSCRIPTIONAL ACTIVATOR DEVR_DOSR"/>
    <property type="match status" value="1"/>
</dbReference>
<dbReference type="PROSITE" id="PS50043">
    <property type="entry name" value="HTH_LUXR_2"/>
    <property type="match status" value="1"/>
</dbReference>
<dbReference type="SUPFAM" id="SSF46894">
    <property type="entry name" value="C-terminal effector domain of the bipartite response regulators"/>
    <property type="match status" value="1"/>
</dbReference>
<dbReference type="GO" id="GO:0003677">
    <property type="term" value="F:DNA binding"/>
    <property type="evidence" value="ECO:0007669"/>
    <property type="project" value="UniProtKB-KW"/>
</dbReference>
<dbReference type="SMART" id="SM00421">
    <property type="entry name" value="HTH_LUXR"/>
    <property type="match status" value="1"/>
</dbReference>
<dbReference type="SUPFAM" id="SSF55781">
    <property type="entry name" value="GAF domain-like"/>
    <property type="match status" value="1"/>
</dbReference>
<protein>
    <submittedName>
        <fullName evidence="5">Helix-turn-helix transcriptional regulator</fullName>
    </submittedName>
</protein>
<evidence type="ECO:0000256" key="3">
    <source>
        <dbReference type="ARBA" id="ARBA00023163"/>
    </source>
</evidence>
<keyword evidence="6" id="KW-1185">Reference proteome</keyword>
<dbReference type="PANTHER" id="PTHR44688:SF16">
    <property type="entry name" value="DNA-BINDING TRANSCRIPTIONAL ACTIVATOR DEVR_DOSR"/>
    <property type="match status" value="1"/>
</dbReference>
<evidence type="ECO:0000259" key="4">
    <source>
        <dbReference type="PROSITE" id="PS50043"/>
    </source>
</evidence>
<dbReference type="InterPro" id="IPR016032">
    <property type="entry name" value="Sig_transdc_resp-reg_C-effctor"/>
</dbReference>
<reference evidence="5 6" key="1">
    <citation type="submission" date="2019-05" db="EMBL/GenBank/DDBJ databases">
        <authorList>
            <person name="Lee S.D."/>
        </authorList>
    </citation>
    <scope>NUCLEOTIDE SEQUENCE [LARGE SCALE GENOMIC DNA]</scope>
    <source>
        <strain evidence="5 6">YC2-7</strain>
    </source>
</reference>
<evidence type="ECO:0000313" key="5">
    <source>
        <dbReference type="EMBL" id="NMN97397.1"/>
    </source>
</evidence>
<reference evidence="5 6" key="2">
    <citation type="submission" date="2020-06" db="EMBL/GenBank/DDBJ databases">
        <title>Antribacter stalactiti gen. nov., sp. nov., a new member of the family Nacardiaceae isolated from a cave.</title>
        <authorList>
            <person name="Kim I.S."/>
        </authorList>
    </citation>
    <scope>NUCLEOTIDE SEQUENCE [LARGE SCALE GENOMIC DNA]</scope>
    <source>
        <strain evidence="5 6">YC2-7</strain>
    </source>
</reference>
<dbReference type="CDD" id="cd06170">
    <property type="entry name" value="LuxR_C_like"/>
    <property type="match status" value="1"/>
</dbReference>
<organism evidence="5 6">
    <name type="scientific">Antrihabitans stalactiti</name>
    <dbReference type="NCBI Taxonomy" id="2584121"/>
    <lineage>
        <taxon>Bacteria</taxon>
        <taxon>Bacillati</taxon>
        <taxon>Actinomycetota</taxon>
        <taxon>Actinomycetes</taxon>
        <taxon>Mycobacteriales</taxon>
        <taxon>Nocardiaceae</taxon>
        <taxon>Antrihabitans</taxon>
    </lineage>
</organism>
<sequence>MPSVREQLDRIERTCQADHTAKVLREKLLADIRAIVPFDGHVFALTDPVSRVATSPLADVPGLPWPRLPDLIRWRYLTRINRWSDLLDEGRGASSLLGSTAGDPSQSLLWRNVLRDLGVVDTAALAFGDRYGCWGFLDLWRTSSGAFTPGELSFLSALSGSVSAGLRRALARTFVDPDRRLSPIGPAIVILGPDLQVRVQTAGAAEALLRLNPPDEPMPPIPAAAYNIGAALIAVENGVGVGPAWSRVCLGGSRWVTVKADRIGGGDIAVSIEPSTAAERMDLFGRAHALSTRESEVLVLLGAGMDSREMAAELVISEHTVNDHVKAMLAKAGARTRQVLLSRALGS</sequence>
<feature type="domain" description="HTH luxR-type" evidence="4">
    <location>
        <begin position="283"/>
        <end position="347"/>
    </location>
</feature>
<dbReference type="InterPro" id="IPR000792">
    <property type="entry name" value="Tscrpt_reg_LuxR_C"/>
</dbReference>
<dbReference type="AlphaFoldDB" id="A0A848KP15"/>
<name>A0A848KP15_9NOCA</name>
<evidence type="ECO:0000256" key="1">
    <source>
        <dbReference type="ARBA" id="ARBA00023015"/>
    </source>
</evidence>
<comment type="caution">
    <text evidence="5">The sequence shown here is derived from an EMBL/GenBank/DDBJ whole genome shotgun (WGS) entry which is preliminary data.</text>
</comment>
<dbReference type="Gene3D" id="1.10.10.10">
    <property type="entry name" value="Winged helix-like DNA-binding domain superfamily/Winged helix DNA-binding domain"/>
    <property type="match status" value="1"/>
</dbReference>